<comment type="caution">
    <text evidence="1">The sequence shown here is derived from an EMBL/GenBank/DDBJ whole genome shotgun (WGS) entry which is preliminary data.</text>
</comment>
<name>A0A9P8LFN4_9PEZI</name>
<keyword evidence="2" id="KW-1185">Reference proteome</keyword>
<organism evidence="1 2">
    <name type="scientific">Trichoglossum hirsutum</name>
    <dbReference type="NCBI Taxonomy" id="265104"/>
    <lineage>
        <taxon>Eukaryota</taxon>
        <taxon>Fungi</taxon>
        <taxon>Dikarya</taxon>
        <taxon>Ascomycota</taxon>
        <taxon>Pezizomycotina</taxon>
        <taxon>Geoglossomycetes</taxon>
        <taxon>Geoglossales</taxon>
        <taxon>Geoglossaceae</taxon>
        <taxon>Trichoglossum</taxon>
    </lineage>
</organism>
<reference evidence="1" key="1">
    <citation type="submission" date="2021-03" db="EMBL/GenBank/DDBJ databases">
        <title>Comparative genomics and phylogenomic investigation of the class Geoglossomycetes provide insights into ecological specialization and systematics.</title>
        <authorList>
            <person name="Melie T."/>
            <person name="Pirro S."/>
            <person name="Miller A.N."/>
            <person name="Quandt A."/>
        </authorList>
    </citation>
    <scope>NUCLEOTIDE SEQUENCE</scope>
    <source>
        <strain evidence="1">CAQ_001_2017</strain>
    </source>
</reference>
<proteinExistence type="predicted"/>
<dbReference type="EMBL" id="JAGHQM010000233">
    <property type="protein sequence ID" value="KAH0563230.1"/>
    <property type="molecule type" value="Genomic_DNA"/>
</dbReference>
<accession>A0A9P8LFN4</accession>
<sequence length="342" mass="38117">MSMTLLSYLTRANPVLVIDTSAGTNTDSMERIPIEGVCDWTEFSYSTLHSIFQDSWEMVISAHTPVLDEGLPLCEIYAEDGLGHLIATWNVQVVSRALRESGGKLLIATGSSAQMDPDVIPDWAGIQKARKNPGRKTYQNQCPGDTKLSSKWASKWDKRFTSKWDWELPFCQVQFYCAMLNARYGYILTDEELVVIRVTKSVDPPPRDRPRRSTAQYEPGHLRDLSDVSSALSEISLYRNTGQLENYEKLEIKSVPWSNQGSDKFTVNLALWCLLSMAAANNSIETRYPPLDSWRLVQEGSGLTGARYCHVTSGKITSSLPAGAYVLPTHTPAITTADPVDN</sequence>
<dbReference type="AlphaFoldDB" id="A0A9P8LFN4"/>
<evidence type="ECO:0000313" key="1">
    <source>
        <dbReference type="EMBL" id="KAH0563230.1"/>
    </source>
</evidence>
<evidence type="ECO:0000313" key="2">
    <source>
        <dbReference type="Proteomes" id="UP000750711"/>
    </source>
</evidence>
<dbReference type="Proteomes" id="UP000750711">
    <property type="component" value="Unassembled WGS sequence"/>
</dbReference>
<gene>
    <name evidence="1" type="ORF">GP486_002198</name>
</gene>
<protein>
    <submittedName>
        <fullName evidence="1">Uncharacterized protein</fullName>
    </submittedName>
</protein>